<dbReference type="Pfam" id="PF04151">
    <property type="entry name" value="PPC"/>
    <property type="match status" value="1"/>
</dbReference>
<evidence type="ECO:0000256" key="2">
    <source>
        <dbReference type="ARBA" id="ARBA00022670"/>
    </source>
</evidence>
<evidence type="ECO:0000313" key="11">
    <source>
        <dbReference type="Proteomes" id="UP000295416"/>
    </source>
</evidence>
<dbReference type="SUPFAM" id="SSF89260">
    <property type="entry name" value="Collagen-binding domain"/>
    <property type="match status" value="1"/>
</dbReference>
<evidence type="ECO:0000259" key="7">
    <source>
        <dbReference type="Pfam" id="PF00082"/>
    </source>
</evidence>
<dbReference type="InterPro" id="IPR007280">
    <property type="entry name" value="Peptidase_C_arc/bac"/>
</dbReference>
<accession>A0A4R2PBS1</accession>
<dbReference type="Gene3D" id="3.40.50.880">
    <property type="match status" value="1"/>
</dbReference>
<dbReference type="SUPFAM" id="SSF52317">
    <property type="entry name" value="Class I glutamine amidotransferase-like"/>
    <property type="match status" value="1"/>
</dbReference>
<comment type="similarity">
    <text evidence="1 6">Belongs to the peptidase S8 family.</text>
</comment>
<dbReference type="InterPro" id="IPR051048">
    <property type="entry name" value="Peptidase_S8/S53_subtilisin"/>
</dbReference>
<dbReference type="Gene3D" id="3.40.50.200">
    <property type="entry name" value="Peptidase S8/S53 domain"/>
    <property type="match status" value="2"/>
</dbReference>
<evidence type="ECO:0000259" key="8">
    <source>
        <dbReference type="Pfam" id="PF04151"/>
    </source>
</evidence>
<comment type="caution">
    <text evidence="10">The sequence shown here is derived from an EMBL/GenBank/DDBJ whole genome shotgun (WGS) entry which is preliminary data.</text>
</comment>
<dbReference type="GO" id="GO:0004252">
    <property type="term" value="F:serine-type endopeptidase activity"/>
    <property type="evidence" value="ECO:0007669"/>
    <property type="project" value="UniProtKB-UniRule"/>
</dbReference>
<feature type="domain" description="Peptidase S8/S53" evidence="7">
    <location>
        <begin position="218"/>
        <end position="422"/>
    </location>
</feature>
<dbReference type="Gene3D" id="2.60.120.260">
    <property type="entry name" value="Galactose-binding domain-like"/>
    <property type="match status" value="1"/>
</dbReference>
<dbReference type="EMBL" id="SLXK01000002">
    <property type="protein sequence ID" value="TCP31764.1"/>
    <property type="molecule type" value="Genomic_DNA"/>
</dbReference>
<dbReference type="PANTHER" id="PTHR43399">
    <property type="entry name" value="SUBTILISIN-RELATED"/>
    <property type="match status" value="1"/>
</dbReference>
<evidence type="ECO:0000256" key="3">
    <source>
        <dbReference type="ARBA" id="ARBA00022801"/>
    </source>
</evidence>
<keyword evidence="4 6" id="KW-0720">Serine protease</keyword>
<dbReference type="PANTHER" id="PTHR43399:SF4">
    <property type="entry name" value="CELL WALL-ASSOCIATED PROTEASE"/>
    <property type="match status" value="1"/>
</dbReference>
<dbReference type="InterPro" id="IPR034204">
    <property type="entry name" value="PfSUB1-like_cat_dom"/>
</dbReference>
<keyword evidence="3 6" id="KW-0378">Hydrolase</keyword>
<gene>
    <name evidence="10" type="ORF">EV207_102257</name>
</gene>
<evidence type="ECO:0000256" key="5">
    <source>
        <dbReference type="PIRSR" id="PIRSR615500-1"/>
    </source>
</evidence>
<dbReference type="Gene3D" id="2.60.120.380">
    <property type="match status" value="1"/>
</dbReference>
<dbReference type="InterPro" id="IPR023828">
    <property type="entry name" value="Peptidase_S8_Ser-AS"/>
</dbReference>
<dbReference type="Pfam" id="PF22148">
    <property type="entry name" value="Fervidolysin_NPro-like"/>
    <property type="match status" value="1"/>
</dbReference>
<protein>
    <submittedName>
        <fullName evidence="10">Subtilase family protein</fullName>
    </submittedName>
</protein>
<dbReference type="InterPro" id="IPR015500">
    <property type="entry name" value="Peptidase_S8_subtilisin-rel"/>
</dbReference>
<dbReference type="Proteomes" id="UP000295416">
    <property type="component" value="Unassembled WGS sequence"/>
</dbReference>
<keyword evidence="2 6" id="KW-0645">Protease</keyword>
<evidence type="ECO:0000256" key="4">
    <source>
        <dbReference type="ARBA" id="ARBA00022825"/>
    </source>
</evidence>
<feature type="domain" description="Peptidase C-terminal archaeal/bacterial" evidence="8">
    <location>
        <begin position="746"/>
        <end position="818"/>
    </location>
</feature>
<proteinExistence type="inferred from homology"/>
<evidence type="ECO:0000313" key="10">
    <source>
        <dbReference type="EMBL" id="TCP31764.1"/>
    </source>
</evidence>
<dbReference type="InterPro" id="IPR022398">
    <property type="entry name" value="Peptidase_S8_His-AS"/>
</dbReference>
<dbReference type="InterPro" id="IPR029062">
    <property type="entry name" value="Class_I_gatase-like"/>
</dbReference>
<sequence length="956" mass="104478">MAFCKIRILSNLNIMKKRLFYQNMKGENQLKHGYKALSIAALSAALLASPVASHYVNAETTVKKPKAHVQKLRKSEWNKPERSGVKTLLRNNQNAAQILDLKGQHPKVKDEYLVKFKDQKSAKKVKKSHKMKTLKKLSAPKYELIHMTEKTAKKLVEEGTVESIQPNYKYKPLATTDEPLFNKQWALENNGQSINAQKGAENVDLDAVKAWDITKGSEDVIVADIDTGVDINHPDLKDSIWTNKGEIPDNGTDDDGNGYIDDVHGWDFYNRDNTVYDKKQGDDHGTHVTGILAASENGKGVVGIAPRIKVMPLKFLGPQGGTSAMAIDAIAYAKKMGARIINASWGSGPNDPALKTAIENSGMLFVTAAGNYGWNIDDKPSYPASFDSPNILSVAAVDNSGKLASYSNYGANSVDIAAPGTDIMSTVPASADIGVAAEITAGKGKVIFNDLGFENFKVAAERKDAFNRAIDYLGVKSDSKILLVEDDNEFMSPDFLPVYKALLDGAGLTYDTVSVDDVWSDGPNLDKMKNYDAVIWFTGEENGGFNTTTLKEADQQNLMAYVKEGGSLLLTGPDSLDEINDSEFVKSFLHLDHQWGWGMIKSTAKGKKDTAYDGVTSYSAYHRWVDALSSNDPSHTKIDLYYPGNTYANAYEYYSGTSMAVPYVAGAAALVWGEHPDLTAEQVSDILQRSGKPLADLDGKVKSGKMVDAYNAVTADPGDGNNDIPGIPFKNDRFDDSLDSDNDTDDVLKVDLKAGETLNLALHGEKGTDYDLYVFDRDAKTVDTSSGITAYSENEGTSAEAVTFTAKEAGSYYIDVYAYDGAGDYTLIRGNGPGSYDDKSEKITYKGDWQSIDDDNVHAKKLESSGTAEFTFVGTNIAYKSYKDNTQGLANVYIDNKLVAAPSLYSKTPQYDQVIFSKDVSFGVHTVRIEWAGKRDPEARRSHADISLDGFVVTNQ</sequence>
<dbReference type="PROSITE" id="PS51892">
    <property type="entry name" value="SUBTILASE"/>
    <property type="match status" value="1"/>
</dbReference>
<feature type="active site" description="Charge relay system" evidence="5 6">
    <location>
        <position position="226"/>
    </location>
</feature>
<dbReference type="InterPro" id="IPR054399">
    <property type="entry name" value="Fervidolysin-like_N_prodom"/>
</dbReference>
<dbReference type="SUPFAM" id="SSF52743">
    <property type="entry name" value="Subtilisin-like"/>
    <property type="match status" value="2"/>
</dbReference>
<dbReference type="Pfam" id="PF00082">
    <property type="entry name" value="Peptidase_S8"/>
    <property type="match status" value="2"/>
</dbReference>
<feature type="domain" description="Fervidolysin-like N-terminal prodomain" evidence="9">
    <location>
        <begin position="95"/>
        <end position="167"/>
    </location>
</feature>
<dbReference type="GO" id="GO:0006508">
    <property type="term" value="P:proteolysis"/>
    <property type="evidence" value="ECO:0007669"/>
    <property type="project" value="UniProtKB-KW"/>
</dbReference>
<evidence type="ECO:0000259" key="9">
    <source>
        <dbReference type="Pfam" id="PF22148"/>
    </source>
</evidence>
<reference evidence="10 11" key="1">
    <citation type="submission" date="2019-03" db="EMBL/GenBank/DDBJ databases">
        <title>Genomic Encyclopedia of Type Strains, Phase IV (KMG-IV): sequencing the most valuable type-strain genomes for metagenomic binning, comparative biology and taxonomic classification.</title>
        <authorList>
            <person name="Goeker M."/>
        </authorList>
    </citation>
    <scope>NUCLEOTIDE SEQUENCE [LARGE SCALE GENOMIC DNA]</scope>
    <source>
        <strain evidence="10 11">DSM 19377</strain>
    </source>
</reference>
<dbReference type="PRINTS" id="PR00723">
    <property type="entry name" value="SUBTILISIN"/>
</dbReference>
<feature type="active site" description="Charge relay system" evidence="5 6">
    <location>
        <position position="284"/>
    </location>
</feature>
<evidence type="ECO:0000256" key="1">
    <source>
        <dbReference type="ARBA" id="ARBA00011073"/>
    </source>
</evidence>
<dbReference type="AlphaFoldDB" id="A0A4R2PBS1"/>
<evidence type="ECO:0000256" key="6">
    <source>
        <dbReference type="PROSITE-ProRule" id="PRU01240"/>
    </source>
</evidence>
<dbReference type="PROSITE" id="PS00138">
    <property type="entry name" value="SUBTILASE_SER"/>
    <property type="match status" value="1"/>
</dbReference>
<dbReference type="PROSITE" id="PS00137">
    <property type="entry name" value="SUBTILASE_HIS"/>
    <property type="match status" value="1"/>
</dbReference>
<dbReference type="InterPro" id="IPR036852">
    <property type="entry name" value="Peptidase_S8/S53_dom_sf"/>
</dbReference>
<feature type="active site" description="Charge relay system" evidence="5 6">
    <location>
        <position position="658"/>
    </location>
</feature>
<dbReference type="CDD" id="cd07473">
    <property type="entry name" value="Peptidases_S8_Subtilisin_like"/>
    <property type="match status" value="1"/>
</dbReference>
<organism evidence="10 11">
    <name type="scientific">Scopulibacillus darangshiensis</name>
    <dbReference type="NCBI Taxonomy" id="442528"/>
    <lineage>
        <taxon>Bacteria</taxon>
        <taxon>Bacillati</taxon>
        <taxon>Bacillota</taxon>
        <taxon>Bacilli</taxon>
        <taxon>Bacillales</taxon>
        <taxon>Sporolactobacillaceae</taxon>
        <taxon>Scopulibacillus</taxon>
    </lineage>
</organism>
<keyword evidence="11" id="KW-1185">Reference proteome</keyword>
<name>A0A4R2PBS1_9BACL</name>
<feature type="domain" description="Peptidase S8/S53" evidence="7">
    <location>
        <begin position="625"/>
        <end position="691"/>
    </location>
</feature>
<dbReference type="InterPro" id="IPR000209">
    <property type="entry name" value="Peptidase_S8/S53_dom"/>
</dbReference>